<gene>
    <name evidence="2" type="ORF">L0668_18940</name>
</gene>
<keyword evidence="1" id="KW-0812">Transmembrane</keyword>
<dbReference type="RefSeq" id="WP_235314294.1">
    <property type="nucleotide sequence ID" value="NZ_JAKGAS010000015.1"/>
</dbReference>
<dbReference type="Pfam" id="PF10975">
    <property type="entry name" value="DUF2802"/>
    <property type="match status" value="1"/>
</dbReference>
<dbReference type="EMBL" id="JAKGAS010000015">
    <property type="protein sequence ID" value="MCF2950193.1"/>
    <property type="molecule type" value="Genomic_DNA"/>
</dbReference>
<organism evidence="2 3">
    <name type="scientific">Paraglaciecola algarum</name>
    <dbReference type="NCBI Taxonomy" id="3050085"/>
    <lineage>
        <taxon>Bacteria</taxon>
        <taxon>Pseudomonadati</taxon>
        <taxon>Pseudomonadota</taxon>
        <taxon>Gammaproteobacteria</taxon>
        <taxon>Alteromonadales</taxon>
        <taxon>Alteromonadaceae</taxon>
        <taxon>Paraglaciecola</taxon>
    </lineage>
</organism>
<evidence type="ECO:0000256" key="1">
    <source>
        <dbReference type="SAM" id="Phobius"/>
    </source>
</evidence>
<evidence type="ECO:0000313" key="2">
    <source>
        <dbReference type="EMBL" id="MCF2950193.1"/>
    </source>
</evidence>
<keyword evidence="3" id="KW-1185">Reference proteome</keyword>
<keyword evidence="1" id="KW-1133">Transmembrane helix</keyword>
<evidence type="ECO:0000313" key="3">
    <source>
        <dbReference type="Proteomes" id="UP001521137"/>
    </source>
</evidence>
<sequence>MDLTLIISILALGFSLLGLFAVYKTFSIRGLVEKDLESQKEQVSSLIRQVKGFSHELDEVRSATYAMVNRIKQLESQVEQVKLSQQEVVEQDPQSRFYSKGVKLVSQGASIEELMQECDMPLAEAELLFNLHNKQN</sequence>
<comment type="caution">
    <text evidence="2">The sequence shown here is derived from an EMBL/GenBank/DDBJ whole genome shotgun (WGS) entry which is preliminary data.</text>
</comment>
<proteinExistence type="predicted"/>
<protein>
    <submittedName>
        <fullName evidence="2">DUF2802 domain-containing protein</fullName>
    </submittedName>
</protein>
<accession>A0ABS9DB46</accession>
<keyword evidence="1" id="KW-0472">Membrane</keyword>
<feature type="transmembrane region" description="Helical" evidence="1">
    <location>
        <begin position="6"/>
        <end position="26"/>
    </location>
</feature>
<name>A0ABS9DB46_9ALTE</name>
<dbReference type="InterPro" id="IPR021244">
    <property type="entry name" value="DUF2802"/>
</dbReference>
<reference evidence="2 3" key="1">
    <citation type="submission" date="2022-01" db="EMBL/GenBank/DDBJ databases">
        <title>Paraglaciecola sp. G1-23.</title>
        <authorList>
            <person name="Jin M.S."/>
            <person name="Han D.M."/>
            <person name="Kim H.M."/>
            <person name="Jeon C.O."/>
        </authorList>
    </citation>
    <scope>NUCLEOTIDE SEQUENCE [LARGE SCALE GENOMIC DNA]</scope>
    <source>
        <strain evidence="2 3">G1-23</strain>
    </source>
</reference>
<dbReference type="Proteomes" id="UP001521137">
    <property type="component" value="Unassembled WGS sequence"/>
</dbReference>